<gene>
    <name evidence="2" type="ORF">PIB30_083897</name>
</gene>
<name>A0ABU6UR81_9FABA</name>
<keyword evidence="3" id="KW-1185">Reference proteome</keyword>
<evidence type="ECO:0000256" key="1">
    <source>
        <dbReference type="SAM" id="MobiDB-lite"/>
    </source>
</evidence>
<organism evidence="2 3">
    <name type="scientific">Stylosanthes scabra</name>
    <dbReference type="NCBI Taxonomy" id="79078"/>
    <lineage>
        <taxon>Eukaryota</taxon>
        <taxon>Viridiplantae</taxon>
        <taxon>Streptophyta</taxon>
        <taxon>Embryophyta</taxon>
        <taxon>Tracheophyta</taxon>
        <taxon>Spermatophyta</taxon>
        <taxon>Magnoliopsida</taxon>
        <taxon>eudicotyledons</taxon>
        <taxon>Gunneridae</taxon>
        <taxon>Pentapetalae</taxon>
        <taxon>rosids</taxon>
        <taxon>fabids</taxon>
        <taxon>Fabales</taxon>
        <taxon>Fabaceae</taxon>
        <taxon>Papilionoideae</taxon>
        <taxon>50 kb inversion clade</taxon>
        <taxon>dalbergioids sensu lato</taxon>
        <taxon>Dalbergieae</taxon>
        <taxon>Pterocarpus clade</taxon>
        <taxon>Stylosanthes</taxon>
    </lineage>
</organism>
<reference evidence="2 3" key="1">
    <citation type="journal article" date="2023" name="Plants (Basel)">
        <title>Bridging the Gap: Combining Genomics and Transcriptomics Approaches to Understand Stylosanthes scabra, an Orphan Legume from the Brazilian Caatinga.</title>
        <authorList>
            <person name="Ferreira-Neto J.R.C."/>
            <person name="da Silva M.D."/>
            <person name="Binneck E."/>
            <person name="de Melo N.F."/>
            <person name="da Silva R.H."/>
            <person name="de Melo A.L.T.M."/>
            <person name="Pandolfi V."/>
            <person name="Bustamante F.O."/>
            <person name="Brasileiro-Vidal A.C."/>
            <person name="Benko-Iseppon A.M."/>
        </authorList>
    </citation>
    <scope>NUCLEOTIDE SEQUENCE [LARGE SCALE GENOMIC DNA]</scope>
    <source>
        <tissue evidence="2">Leaves</tissue>
    </source>
</reference>
<comment type="caution">
    <text evidence="2">The sequence shown here is derived from an EMBL/GenBank/DDBJ whole genome shotgun (WGS) entry which is preliminary data.</text>
</comment>
<sequence>MLVGPPSRVAISSRGGVTVARAAVVSPPPWGCARSLVPPGRGTRLGSGTPPGRVPGQFEIRPNPFRRKVGGLAHSVQSDQRRFVYCLGLDSKGGGCPFWIPPDSVLMLPLPVASLVVALSYVEVIPTDGANVRNVPSRGLGLPA</sequence>
<evidence type="ECO:0000313" key="2">
    <source>
        <dbReference type="EMBL" id="MED6163837.1"/>
    </source>
</evidence>
<dbReference type="EMBL" id="JASCZI010122172">
    <property type="protein sequence ID" value="MED6163837.1"/>
    <property type="molecule type" value="Genomic_DNA"/>
</dbReference>
<evidence type="ECO:0000313" key="3">
    <source>
        <dbReference type="Proteomes" id="UP001341840"/>
    </source>
</evidence>
<dbReference type="Proteomes" id="UP001341840">
    <property type="component" value="Unassembled WGS sequence"/>
</dbReference>
<protein>
    <submittedName>
        <fullName evidence="2">Uncharacterized protein</fullName>
    </submittedName>
</protein>
<accession>A0ABU6UR81</accession>
<feature type="region of interest" description="Disordered" evidence="1">
    <location>
        <begin position="39"/>
        <end position="59"/>
    </location>
</feature>
<proteinExistence type="predicted"/>